<evidence type="ECO:0008006" key="4">
    <source>
        <dbReference type="Google" id="ProtNLM"/>
    </source>
</evidence>
<dbReference type="Gene3D" id="1.20.120.1630">
    <property type="match status" value="1"/>
</dbReference>
<dbReference type="AlphaFoldDB" id="A0A8T8SS85"/>
<dbReference type="InterPro" id="IPR010721">
    <property type="entry name" value="UstE-like"/>
</dbReference>
<evidence type="ECO:0000313" key="2">
    <source>
        <dbReference type="EMBL" id="KAE8246625.1"/>
    </source>
</evidence>
<keyword evidence="1" id="KW-1133">Transmembrane helix</keyword>
<gene>
    <name evidence="2" type="ORF">A4X13_0g5706</name>
</gene>
<feature type="transmembrane region" description="Helical" evidence="1">
    <location>
        <begin position="6"/>
        <end position="25"/>
    </location>
</feature>
<dbReference type="Pfam" id="PF06966">
    <property type="entry name" value="DUF1295"/>
    <property type="match status" value="1"/>
</dbReference>
<evidence type="ECO:0000256" key="1">
    <source>
        <dbReference type="SAM" id="Phobius"/>
    </source>
</evidence>
<feature type="transmembrane region" description="Helical" evidence="1">
    <location>
        <begin position="161"/>
        <end position="182"/>
    </location>
</feature>
<proteinExistence type="predicted"/>
<dbReference type="GO" id="GO:0016020">
    <property type="term" value="C:membrane"/>
    <property type="evidence" value="ECO:0007669"/>
    <property type="project" value="TreeGrafter"/>
</dbReference>
<feature type="transmembrane region" description="Helical" evidence="1">
    <location>
        <begin position="88"/>
        <end position="106"/>
    </location>
</feature>
<keyword evidence="3" id="KW-1185">Reference proteome</keyword>
<dbReference type="PANTHER" id="PTHR32251:SF17">
    <property type="entry name" value="STEROID 5-ALPHA REDUCTASE C-TERMINAL DOMAIN-CONTAINING PROTEIN"/>
    <property type="match status" value="1"/>
</dbReference>
<organism evidence="2 3">
    <name type="scientific">Tilletia indica</name>
    <dbReference type="NCBI Taxonomy" id="43049"/>
    <lineage>
        <taxon>Eukaryota</taxon>
        <taxon>Fungi</taxon>
        <taxon>Dikarya</taxon>
        <taxon>Basidiomycota</taxon>
        <taxon>Ustilaginomycotina</taxon>
        <taxon>Exobasidiomycetes</taxon>
        <taxon>Tilletiales</taxon>
        <taxon>Tilletiaceae</taxon>
        <taxon>Tilletia</taxon>
    </lineage>
</organism>
<protein>
    <recommendedName>
        <fullName evidence="4">Steroid 5-alpha reductase C-terminal domain-containing protein</fullName>
    </recommendedName>
</protein>
<dbReference type="EMBL" id="LWDF02000467">
    <property type="protein sequence ID" value="KAE8246625.1"/>
    <property type="molecule type" value="Genomic_DNA"/>
</dbReference>
<name>A0A8T8SS85_9BASI</name>
<comment type="caution">
    <text evidence="2">The sequence shown here is derived from an EMBL/GenBank/DDBJ whole genome shotgun (WGS) entry which is preliminary data.</text>
</comment>
<feature type="transmembrane region" description="Helical" evidence="1">
    <location>
        <begin position="37"/>
        <end position="55"/>
    </location>
</feature>
<dbReference type="OrthoDB" id="67965at2759"/>
<reference evidence="2" key="1">
    <citation type="submission" date="2016-04" db="EMBL/GenBank/DDBJ databases">
        <authorList>
            <person name="Nguyen H.D."/>
            <person name="Samba Siva P."/>
            <person name="Cullis J."/>
            <person name="Levesque C.A."/>
            <person name="Hambleton S."/>
        </authorList>
    </citation>
    <scope>NUCLEOTIDE SEQUENCE</scope>
    <source>
        <strain evidence="2">DAOMC 236416</strain>
    </source>
</reference>
<dbReference type="Proteomes" id="UP000077521">
    <property type="component" value="Unassembled WGS sequence"/>
</dbReference>
<keyword evidence="1" id="KW-0812">Transmembrane</keyword>
<accession>A0A8T8SS85</accession>
<dbReference type="PANTHER" id="PTHR32251">
    <property type="entry name" value="3-OXO-5-ALPHA-STEROID 4-DEHYDROGENASE"/>
    <property type="match status" value="1"/>
</dbReference>
<keyword evidence="1" id="KW-0472">Membrane</keyword>
<evidence type="ECO:0000313" key="3">
    <source>
        <dbReference type="Proteomes" id="UP000077521"/>
    </source>
</evidence>
<feature type="transmembrane region" description="Helical" evidence="1">
    <location>
        <begin position="127"/>
        <end position="149"/>
    </location>
</feature>
<reference evidence="2" key="2">
    <citation type="journal article" date="2019" name="IMA Fungus">
        <title>Genome sequencing and comparison of five Tilletia species to identify candidate genes for the detection of regulated species infecting wheat.</title>
        <authorList>
            <person name="Nguyen H.D.T."/>
            <person name="Sultana T."/>
            <person name="Kesanakurti P."/>
            <person name="Hambleton S."/>
        </authorList>
    </citation>
    <scope>NUCLEOTIDE SEQUENCE</scope>
    <source>
        <strain evidence="2">DAOMC 236416</strain>
    </source>
</reference>
<sequence>MVFLAGLRTALGPTIGLIFGVQAIGATHAIITKSEKYYDLFGSLGFLTASVYSLYAPFMHSKSNTAILTKGSLAAFPPPISAFHPRQLLMTSLTVIWAARLGSFLFNRIRKSDGKDSRFDDLRENPIKFGGAWMAQATWITLTALPLYMVNSIPAAAQPALGARDAIGLGLWLAAFLMEVVADNQKSKWRKEKNEGKHQEAFISSGLWSISRHPNMFGEIGIHASEYVIAINALARAAPFFSPGPALAAAACGPIAEALLIRYVSGVSMQEEANEKKFKDDPRWKEYTSRTPVMIPFVGTTKC</sequence>